<accession>A0A6M4G3S1</accession>
<evidence type="ECO:0000256" key="1">
    <source>
        <dbReference type="SAM" id="MobiDB-lite"/>
    </source>
</evidence>
<reference evidence="2 3" key="1">
    <citation type="submission" date="2020-04" db="EMBL/GenBank/DDBJ databases">
        <title>The Whole Genome Analysis of High salt-tolerant Sphingobium yanoikuyae YC-XJ2 with Aryl organophosphorus flame retardants (aryl-OPFRs)-degrading capacity and characteristics of Related phosphotriesterase.</title>
        <authorList>
            <person name="Li X."/>
        </authorList>
    </citation>
    <scope>NUCLEOTIDE SEQUENCE [LARGE SCALE GENOMIC DNA]</scope>
    <source>
        <strain evidence="2 3">YC-XJ2</strain>
    </source>
</reference>
<gene>
    <name evidence="2" type="ORF">HH800_06460</name>
</gene>
<evidence type="ECO:0000313" key="3">
    <source>
        <dbReference type="Proteomes" id="UP000502611"/>
    </source>
</evidence>
<protein>
    <submittedName>
        <fullName evidence="2">Uncharacterized protein</fullName>
    </submittedName>
</protein>
<evidence type="ECO:0000313" key="2">
    <source>
        <dbReference type="EMBL" id="QJR01875.1"/>
    </source>
</evidence>
<sequence>MSTEYPYLDTLDSTHKPDFVDSSGPDDKIGLILFGRRHHSLVSQICWGTLDASGSLRTGIVRIQWRGQEPAELSDKEKLRIYANAARALNRRLKDVIVEKIEFSPTRSRETSFYEEAQIKPSWKRIHGDAYAVLRELRLDVAKGVGFAPYLRPWQADNAEERIASQLAAYRALRLFHRRMTNTIDEHPTSPKYQHKRYEDVIPG</sequence>
<dbReference type="AlphaFoldDB" id="A0A6M4G3S1"/>
<proteinExistence type="predicted"/>
<dbReference type="Proteomes" id="UP000502611">
    <property type="component" value="Chromosome"/>
</dbReference>
<dbReference type="RefSeq" id="WP_169860554.1">
    <property type="nucleotide sequence ID" value="NZ_CP053021.1"/>
</dbReference>
<organism evidence="2 3">
    <name type="scientific">Sphingobium yanoikuyae</name>
    <name type="common">Sphingomonas yanoikuyae</name>
    <dbReference type="NCBI Taxonomy" id="13690"/>
    <lineage>
        <taxon>Bacteria</taxon>
        <taxon>Pseudomonadati</taxon>
        <taxon>Pseudomonadota</taxon>
        <taxon>Alphaproteobacteria</taxon>
        <taxon>Sphingomonadales</taxon>
        <taxon>Sphingomonadaceae</taxon>
        <taxon>Sphingobium</taxon>
    </lineage>
</organism>
<name>A0A6M4G3S1_SPHYA</name>
<dbReference type="EMBL" id="CP053021">
    <property type="protein sequence ID" value="QJR01875.1"/>
    <property type="molecule type" value="Genomic_DNA"/>
</dbReference>
<feature type="region of interest" description="Disordered" evidence="1">
    <location>
        <begin position="184"/>
        <end position="204"/>
    </location>
</feature>